<dbReference type="RefSeq" id="WP_165261670.1">
    <property type="nucleotide sequence ID" value="NZ_JAAKZY010000065.1"/>
</dbReference>
<proteinExistence type="predicted"/>
<accession>A0A6G4V8B4</accession>
<dbReference type="InterPro" id="IPR053860">
    <property type="entry name" value="DUF6932"/>
</dbReference>
<gene>
    <name evidence="1" type="ORF">G5C60_21400</name>
</gene>
<evidence type="ECO:0000313" key="2">
    <source>
        <dbReference type="Proteomes" id="UP000472335"/>
    </source>
</evidence>
<sequence>MSPLPVFDPVTECPPPGRFPLSWDEVESELVKAERFAESSTRRALLQELELHFALVEMATGVVGRLWLAGSFVSGKLDPEDVDVTYLIPSDAYSRTNEDPETVDDLDNLGTKDWCVAKGMRVDAYVLRQPETADFRSLGVTGAMAPSDHKVFENLGVYDEIWQHCRSGQNGIPSGARRGYVEVLL</sequence>
<evidence type="ECO:0000313" key="1">
    <source>
        <dbReference type="EMBL" id="NGO10077.1"/>
    </source>
</evidence>
<dbReference type="Pfam" id="PF22014">
    <property type="entry name" value="DUF6932"/>
    <property type="match status" value="1"/>
</dbReference>
<dbReference type="Proteomes" id="UP000472335">
    <property type="component" value="Unassembled WGS sequence"/>
</dbReference>
<reference evidence="1 2" key="1">
    <citation type="submission" date="2020-02" db="EMBL/GenBank/DDBJ databases">
        <title>Whole-genome analyses of novel actinobacteria.</title>
        <authorList>
            <person name="Sahin N."/>
            <person name="Gencbay T."/>
        </authorList>
    </citation>
    <scope>NUCLEOTIDE SEQUENCE [LARGE SCALE GENOMIC DNA]</scope>
    <source>
        <strain evidence="1 2">HC44</strain>
    </source>
</reference>
<dbReference type="EMBL" id="JAAKZY010000065">
    <property type="protein sequence ID" value="NGO10077.1"/>
    <property type="molecule type" value="Genomic_DNA"/>
</dbReference>
<protein>
    <submittedName>
        <fullName evidence="1">Uncharacterized protein</fullName>
    </submittedName>
</protein>
<dbReference type="AlphaFoldDB" id="A0A6G4V8B4"/>
<name>A0A6G4V8B4_9ACTN</name>
<organism evidence="1 2">
    <name type="scientific">Streptomyces scabichelini</name>
    <dbReference type="NCBI Taxonomy" id="2711217"/>
    <lineage>
        <taxon>Bacteria</taxon>
        <taxon>Bacillati</taxon>
        <taxon>Actinomycetota</taxon>
        <taxon>Actinomycetes</taxon>
        <taxon>Kitasatosporales</taxon>
        <taxon>Streptomycetaceae</taxon>
        <taxon>Streptomyces</taxon>
    </lineage>
</organism>
<comment type="caution">
    <text evidence="1">The sequence shown here is derived from an EMBL/GenBank/DDBJ whole genome shotgun (WGS) entry which is preliminary data.</text>
</comment>
<keyword evidence="2" id="KW-1185">Reference proteome</keyword>